<proteinExistence type="predicted"/>
<name>A0A3P6BXP0_BRACM</name>
<sequence length="148" mass="16482">MNLDMSMLLKGQEDPVEDSSTPKNFFKNPNRLLLKNKNVTSRSNRQTCLDSKLICCSTTKTVAAQPLLALTLHVFPTVLISSDTLNSSFQVSQSQLRLTELCLFMVSPMTCMEVGSCTISLSISETLDLLVLFQCFPPKGEVILGYYY</sequence>
<protein>
    <submittedName>
        <fullName evidence="1">Uncharacterized protein</fullName>
    </submittedName>
</protein>
<dbReference type="AlphaFoldDB" id="A0A3P6BXP0"/>
<gene>
    <name evidence="1" type="ORF">BRAA07T31448Z</name>
</gene>
<evidence type="ECO:0000313" key="1">
    <source>
        <dbReference type="EMBL" id="VDD01971.1"/>
    </source>
</evidence>
<organism evidence="1">
    <name type="scientific">Brassica campestris</name>
    <name type="common">Field mustard</name>
    <dbReference type="NCBI Taxonomy" id="3711"/>
    <lineage>
        <taxon>Eukaryota</taxon>
        <taxon>Viridiplantae</taxon>
        <taxon>Streptophyta</taxon>
        <taxon>Embryophyta</taxon>
        <taxon>Tracheophyta</taxon>
        <taxon>Spermatophyta</taxon>
        <taxon>Magnoliopsida</taxon>
        <taxon>eudicotyledons</taxon>
        <taxon>Gunneridae</taxon>
        <taxon>Pentapetalae</taxon>
        <taxon>rosids</taxon>
        <taxon>malvids</taxon>
        <taxon>Brassicales</taxon>
        <taxon>Brassicaceae</taxon>
        <taxon>Brassiceae</taxon>
        <taxon>Brassica</taxon>
    </lineage>
</organism>
<reference evidence="1" key="1">
    <citation type="submission" date="2018-11" db="EMBL/GenBank/DDBJ databases">
        <authorList>
            <consortium name="Genoscope - CEA"/>
            <person name="William W."/>
        </authorList>
    </citation>
    <scope>NUCLEOTIDE SEQUENCE</scope>
</reference>
<dbReference type="EMBL" id="LR031574">
    <property type="protein sequence ID" value="VDD01971.1"/>
    <property type="molecule type" value="Genomic_DNA"/>
</dbReference>
<accession>A0A3P6BXP0</accession>